<evidence type="ECO:0000313" key="3">
    <source>
        <dbReference type="Proteomes" id="UP000245506"/>
    </source>
</evidence>
<accession>A0A317CAL9</accession>
<keyword evidence="3" id="KW-1185">Reference proteome</keyword>
<evidence type="ECO:0000256" key="1">
    <source>
        <dbReference type="SAM" id="Phobius"/>
    </source>
</evidence>
<dbReference type="OrthoDB" id="4557830at2"/>
<feature type="transmembrane region" description="Helical" evidence="1">
    <location>
        <begin position="99"/>
        <end position="117"/>
    </location>
</feature>
<reference evidence="2 3" key="1">
    <citation type="submission" date="2018-05" db="EMBL/GenBank/DDBJ databases">
        <title>Leucothrix arctica sp. nov., isolated from Arctic seawater.</title>
        <authorList>
            <person name="Choi A."/>
            <person name="Baek K."/>
        </authorList>
    </citation>
    <scope>NUCLEOTIDE SEQUENCE [LARGE SCALE GENOMIC DNA]</scope>
    <source>
        <strain evidence="2 3">IMCC9719</strain>
    </source>
</reference>
<feature type="transmembrane region" description="Helical" evidence="1">
    <location>
        <begin position="34"/>
        <end position="56"/>
    </location>
</feature>
<sequence>MPSVNAINLVVRFFLEIAALIAMGMLGWSLGEGLLGYVLAGAIPIAAATFWGVFAVPNDPSRSGNAPVPISGALRLLLEFLFFAAGFGSFMYLNESSIAWVFVVIVLVHYAVSYKRVRWLLQ</sequence>
<dbReference type="Proteomes" id="UP000245506">
    <property type="component" value="Unassembled WGS sequence"/>
</dbReference>
<proteinExistence type="predicted"/>
<gene>
    <name evidence="2" type="ORF">DKT75_17475</name>
</gene>
<organism evidence="2 3">
    <name type="scientific">Leucothrix arctica</name>
    <dbReference type="NCBI Taxonomy" id="1481894"/>
    <lineage>
        <taxon>Bacteria</taxon>
        <taxon>Pseudomonadati</taxon>
        <taxon>Pseudomonadota</taxon>
        <taxon>Gammaproteobacteria</taxon>
        <taxon>Thiotrichales</taxon>
        <taxon>Thiotrichaceae</taxon>
        <taxon>Leucothrix</taxon>
    </lineage>
</organism>
<feature type="transmembrane region" description="Helical" evidence="1">
    <location>
        <begin position="9"/>
        <end position="28"/>
    </location>
</feature>
<keyword evidence="1" id="KW-0472">Membrane</keyword>
<dbReference type="EMBL" id="QGKL01000042">
    <property type="protein sequence ID" value="PWQ93420.1"/>
    <property type="molecule type" value="Genomic_DNA"/>
</dbReference>
<keyword evidence="1" id="KW-1133">Transmembrane helix</keyword>
<dbReference type="InterPro" id="IPR021214">
    <property type="entry name" value="DUF2568"/>
</dbReference>
<dbReference type="RefSeq" id="WP_109825186.1">
    <property type="nucleotide sequence ID" value="NZ_QGKL01000042.1"/>
</dbReference>
<evidence type="ECO:0000313" key="2">
    <source>
        <dbReference type="EMBL" id="PWQ93420.1"/>
    </source>
</evidence>
<keyword evidence="1" id="KW-0812">Transmembrane</keyword>
<feature type="transmembrane region" description="Helical" evidence="1">
    <location>
        <begin position="76"/>
        <end position="93"/>
    </location>
</feature>
<comment type="caution">
    <text evidence="2">The sequence shown here is derived from an EMBL/GenBank/DDBJ whole genome shotgun (WGS) entry which is preliminary data.</text>
</comment>
<name>A0A317CAL9_9GAMM</name>
<protein>
    <recommendedName>
        <fullName evidence="4">DUF2568 domain-containing protein</fullName>
    </recommendedName>
</protein>
<evidence type="ECO:0008006" key="4">
    <source>
        <dbReference type="Google" id="ProtNLM"/>
    </source>
</evidence>
<dbReference type="Pfam" id="PF10823">
    <property type="entry name" value="DUF2568"/>
    <property type="match status" value="1"/>
</dbReference>
<dbReference type="AlphaFoldDB" id="A0A317CAL9"/>